<accession>A0ABY0IJY8</accession>
<evidence type="ECO:0000256" key="5">
    <source>
        <dbReference type="ARBA" id="ARBA00023004"/>
    </source>
</evidence>
<dbReference type="Proteomes" id="UP000443582">
    <property type="component" value="Unassembled WGS sequence"/>
</dbReference>
<evidence type="ECO:0000313" key="11">
    <source>
        <dbReference type="Proteomes" id="UP000443582"/>
    </source>
</evidence>
<keyword evidence="4" id="KW-0249">Electron transport</keyword>
<keyword evidence="8" id="KW-0812">Transmembrane</keyword>
<evidence type="ECO:0000256" key="4">
    <source>
        <dbReference type="ARBA" id="ARBA00022982"/>
    </source>
</evidence>
<keyword evidence="7" id="KW-0175">Coiled coil</keyword>
<keyword evidence="8" id="KW-0472">Membrane</keyword>
<protein>
    <submittedName>
        <fullName evidence="10">C-type cytochrome</fullName>
    </submittedName>
</protein>
<evidence type="ECO:0000256" key="3">
    <source>
        <dbReference type="ARBA" id="ARBA00022723"/>
    </source>
</evidence>
<dbReference type="InterPro" id="IPR036909">
    <property type="entry name" value="Cyt_c-like_dom_sf"/>
</dbReference>
<dbReference type="RefSeq" id="WP_114706206.1">
    <property type="nucleotide sequence ID" value="NZ_QDKL01000001.1"/>
</dbReference>
<dbReference type="InterPro" id="IPR023155">
    <property type="entry name" value="Cyt_c-552/4"/>
</dbReference>
<feature type="domain" description="Cytochrome c" evidence="9">
    <location>
        <begin position="605"/>
        <end position="709"/>
    </location>
</feature>
<keyword evidence="8" id="KW-1133">Transmembrane helix</keyword>
<dbReference type="InterPro" id="IPR051811">
    <property type="entry name" value="Cytochrome_c550/c551-like"/>
</dbReference>
<dbReference type="PANTHER" id="PTHR37823">
    <property type="entry name" value="CYTOCHROME C-553-LIKE"/>
    <property type="match status" value="1"/>
</dbReference>
<dbReference type="InterPro" id="IPR036280">
    <property type="entry name" value="Multihaem_cyt_sf"/>
</dbReference>
<feature type="transmembrane region" description="Helical" evidence="8">
    <location>
        <begin position="20"/>
        <end position="36"/>
    </location>
</feature>
<dbReference type="Gene3D" id="1.10.760.10">
    <property type="entry name" value="Cytochrome c-like domain"/>
    <property type="match status" value="5"/>
</dbReference>
<evidence type="ECO:0000256" key="2">
    <source>
        <dbReference type="ARBA" id="ARBA00022617"/>
    </source>
</evidence>
<dbReference type="PROSITE" id="PS51007">
    <property type="entry name" value="CYTC"/>
    <property type="match status" value="4"/>
</dbReference>
<feature type="domain" description="Cytochrome c" evidence="9">
    <location>
        <begin position="471"/>
        <end position="559"/>
    </location>
</feature>
<dbReference type="PANTHER" id="PTHR37823:SF1">
    <property type="entry name" value="CYTOCHROME C-553-LIKE"/>
    <property type="match status" value="1"/>
</dbReference>
<evidence type="ECO:0000256" key="8">
    <source>
        <dbReference type="SAM" id="Phobius"/>
    </source>
</evidence>
<evidence type="ECO:0000256" key="7">
    <source>
        <dbReference type="SAM" id="Coils"/>
    </source>
</evidence>
<dbReference type="Pfam" id="PF00034">
    <property type="entry name" value="Cytochrom_C"/>
    <property type="match status" value="1"/>
</dbReference>
<evidence type="ECO:0000313" key="10">
    <source>
        <dbReference type="EMBL" id="RZF23260.1"/>
    </source>
</evidence>
<evidence type="ECO:0000256" key="1">
    <source>
        <dbReference type="ARBA" id="ARBA00022448"/>
    </source>
</evidence>
<name>A0ABY0IJY8_9BACT</name>
<gene>
    <name evidence="10" type="ORF">DAY19_05685</name>
</gene>
<dbReference type="Pfam" id="PF13435">
    <property type="entry name" value="Cytochrome_C554"/>
    <property type="match status" value="1"/>
</dbReference>
<feature type="domain" description="Cytochrome c" evidence="9">
    <location>
        <begin position="365"/>
        <end position="459"/>
    </location>
</feature>
<dbReference type="SUPFAM" id="SSF48695">
    <property type="entry name" value="Multiheme cytochromes"/>
    <property type="match status" value="1"/>
</dbReference>
<comment type="caution">
    <text evidence="10">The sequence shown here is derived from an EMBL/GenBank/DDBJ whole genome shotgun (WGS) entry which is preliminary data.</text>
</comment>
<dbReference type="EMBL" id="QDKL01000001">
    <property type="protein sequence ID" value="RZF23260.1"/>
    <property type="molecule type" value="Genomic_DNA"/>
</dbReference>
<keyword evidence="1" id="KW-0813">Transport</keyword>
<keyword evidence="11" id="KW-1185">Reference proteome</keyword>
<evidence type="ECO:0000259" key="9">
    <source>
        <dbReference type="PROSITE" id="PS51007"/>
    </source>
</evidence>
<feature type="coiled-coil region" evidence="7">
    <location>
        <begin position="48"/>
        <end position="115"/>
    </location>
</feature>
<reference evidence="11" key="1">
    <citation type="journal article" date="2019" name="Int. J. Syst. Evol. Microbiol.">
        <title>Halobacteriovorax valvorus sp. nov., a novel prokaryotic predator isolated from coastal seawater of China.</title>
        <authorList>
            <person name="Chen M.-X."/>
        </authorList>
    </citation>
    <scope>NUCLEOTIDE SEQUENCE [LARGE SCALE GENOMIC DNA]</scope>
    <source>
        <strain evidence="11">BL9</strain>
    </source>
</reference>
<proteinExistence type="predicted"/>
<evidence type="ECO:0000256" key="6">
    <source>
        <dbReference type="PROSITE-ProRule" id="PRU00433"/>
    </source>
</evidence>
<keyword evidence="5 6" id="KW-0408">Iron</keyword>
<keyword evidence="3 6" id="KW-0479">Metal-binding</keyword>
<dbReference type="SUPFAM" id="SSF46626">
    <property type="entry name" value="Cytochrome c"/>
    <property type="match status" value="5"/>
</dbReference>
<dbReference type="InterPro" id="IPR009056">
    <property type="entry name" value="Cyt_c-like_dom"/>
</dbReference>
<organism evidence="10 11">
    <name type="scientific">Halobacteriovorax vibrionivorans</name>
    <dbReference type="NCBI Taxonomy" id="2152716"/>
    <lineage>
        <taxon>Bacteria</taxon>
        <taxon>Pseudomonadati</taxon>
        <taxon>Bdellovibrionota</taxon>
        <taxon>Bacteriovoracia</taxon>
        <taxon>Bacteriovoracales</taxon>
        <taxon>Halobacteriovoraceae</taxon>
        <taxon>Halobacteriovorax</taxon>
    </lineage>
</organism>
<feature type="domain" description="Cytochrome c" evidence="9">
    <location>
        <begin position="835"/>
        <end position="929"/>
    </location>
</feature>
<keyword evidence="2 6" id="KW-0349">Heme</keyword>
<sequence>MSKKHEPGMAYDMKKLNKIFAIFSLVLLVTVIWVFLDDYLRPWKAIQVEAMKIEKEKIAKDIAEEEAKISKEKLEILERELEVAKKAVAEKEKTIAEVNEQLHKIEKEIKKEQIVNGRLNSDVAALAFNYGVAHAEHAPNAGELYSKLQEKKKLFAASTDRKKELQASEKALKRKAASFNSDIESIKKQINSIVGRKELLKKAEARKEVTPIFALRNLPFIDFMDPTVKVQQVVLENITDDRFFQQVPKVDRCMTCHTFIDKPGYENQPNPHKTHPNLDLMVGAQGKHPMKKFGCTACHGGEGHRVNDFNAAAHMPATEEQKQEWIAKYNWHEPHKVPIVQFRRGDYEAGCVKCHSDVQYIPQATTLNEGRRNLEKFGCYACHKIEGWEHKRKPGPSLEKIAAKVDKEFFKNWVWEPKAFNKHAKMPQFFQNDNNSTPEFTKKNIAEVNAMAELIYEQSESYKPFMKYTGGNKERGKELVGSVGCLSCHGAKDFPLESQKIDAHKGPYLDGIGSKIKDANWMVSWLKKPSHFQPDTIMPSFRLTDREANDITAYLMSLKNEKFEKLKFAKMDKEARDEMLVTYFSAFDTVEVAKAKLATMSDHERTMELGRRSVGKYGCYSCHSIKGFDGRAPIGPELSKIGSKPLTQFGFSHEKVEHSREAWIKAHLLNPRRWDNGVDKPFKDLLRMPQFHMKEEEAATITTALIGMVDQKIPLKGVKRYDADETVVNEGMKVAVKYNCIGCHQIDGRFGDMLEIYDDVNAAPPRLVEQGHRVQADWFHYFLGNVYPIRPFVDVRMPSFDLTDEEKEKLVDMFRVKADQPFFDKNEKVVWESKEERRAAVKLFNDLACTSCHTQGFNNDEALAPDLRYAKRRLRKSWIKKWLRGPDQIMPGTTMPSFWPEGMAADPDLLDGDAERQIEAVTKYVLELGSDFYSPEHKKQSK</sequence>